<dbReference type="GO" id="GO:0020037">
    <property type="term" value="F:heme binding"/>
    <property type="evidence" value="ECO:0007669"/>
    <property type="project" value="InterPro"/>
</dbReference>
<proteinExistence type="predicted"/>
<sequence>MGILPADFEADYVSGAVAPFLSSSEFAGETPMLPMIDLALTKENALAGHLWGLLYDGWTPEPVRQGVTVFAQGYEKRGPHNARKKIFMSATTPDLIDTRYRHRLRRFHERLLADDHAGEPVMSRFLDLYYELFWDLHVGATGEPLPAEVRRFTADFTTVLGFWFPTSETVHRAYMRARADRAALLAWLDARVQALVDGTAPDPETTLVHYWLKNGELGENFSRDDVLIECLHDLMAFPQWATTVHQVASRLEPTRGDADVRSWFDRTMRAGPDEPDDGPFTPLDRLVMELFRTISPNPGSLSALRRQQALLGGGFSGVVTPHAAANNDPRHWADPTRFDPDRYRTAPTSADNDDARCRQAGLARCPFPKEAFAVRDGRAVRLVNSGYGAVYSEIDGTPHPVCDTAGYAAFGFGYRRCPAEHLSVEFVKEFLRKVWQDGISFVRLDVEAPQRVPVNPGTVVDDLTFRLPTGPS</sequence>
<dbReference type="EMBL" id="BONH01000007">
    <property type="protein sequence ID" value="GIF96984.1"/>
    <property type="molecule type" value="Genomic_DNA"/>
</dbReference>
<dbReference type="PROSITE" id="PS00086">
    <property type="entry name" value="CYTOCHROME_P450"/>
    <property type="match status" value="1"/>
</dbReference>
<dbReference type="InterPro" id="IPR017972">
    <property type="entry name" value="Cyt_P450_CS"/>
</dbReference>
<evidence type="ECO:0000256" key="1">
    <source>
        <dbReference type="SAM" id="MobiDB-lite"/>
    </source>
</evidence>
<accession>A0A8J3KKL5</accession>
<dbReference type="GO" id="GO:0016705">
    <property type="term" value="F:oxidoreductase activity, acting on paired donors, with incorporation or reduction of molecular oxygen"/>
    <property type="evidence" value="ECO:0007669"/>
    <property type="project" value="InterPro"/>
</dbReference>
<dbReference type="AlphaFoldDB" id="A0A8J3KKL5"/>
<comment type="caution">
    <text evidence="2">The sequence shown here is derived from an EMBL/GenBank/DDBJ whole genome shotgun (WGS) entry which is preliminary data.</text>
</comment>
<organism evidence="2 3">
    <name type="scientific">Catellatospora citrea</name>
    <dbReference type="NCBI Taxonomy" id="53366"/>
    <lineage>
        <taxon>Bacteria</taxon>
        <taxon>Bacillati</taxon>
        <taxon>Actinomycetota</taxon>
        <taxon>Actinomycetes</taxon>
        <taxon>Micromonosporales</taxon>
        <taxon>Micromonosporaceae</taxon>
        <taxon>Catellatospora</taxon>
    </lineage>
</organism>
<feature type="region of interest" description="Disordered" evidence="1">
    <location>
        <begin position="326"/>
        <end position="352"/>
    </location>
</feature>
<dbReference type="Gene3D" id="1.10.630.10">
    <property type="entry name" value="Cytochrome P450"/>
    <property type="match status" value="1"/>
</dbReference>
<dbReference type="SUPFAM" id="SSF48264">
    <property type="entry name" value="Cytochrome P450"/>
    <property type="match status" value="1"/>
</dbReference>
<feature type="compositionally biased region" description="Basic and acidic residues" evidence="1">
    <location>
        <begin position="328"/>
        <end position="344"/>
    </location>
</feature>
<gene>
    <name evidence="2" type="ORF">Cci01nite_20780</name>
</gene>
<protein>
    <recommendedName>
        <fullName evidence="4">Cytochrome P450</fullName>
    </recommendedName>
</protein>
<dbReference type="Proteomes" id="UP000659904">
    <property type="component" value="Unassembled WGS sequence"/>
</dbReference>
<evidence type="ECO:0000313" key="3">
    <source>
        <dbReference type="Proteomes" id="UP000659904"/>
    </source>
</evidence>
<evidence type="ECO:0000313" key="2">
    <source>
        <dbReference type="EMBL" id="GIF96984.1"/>
    </source>
</evidence>
<dbReference type="GO" id="GO:0005506">
    <property type="term" value="F:iron ion binding"/>
    <property type="evidence" value="ECO:0007669"/>
    <property type="project" value="InterPro"/>
</dbReference>
<name>A0A8J3KKL5_9ACTN</name>
<reference evidence="2 3" key="1">
    <citation type="submission" date="2021-01" db="EMBL/GenBank/DDBJ databases">
        <title>Whole genome shotgun sequence of Catellatospora citrea NBRC 14495.</title>
        <authorList>
            <person name="Komaki H."/>
            <person name="Tamura T."/>
        </authorList>
    </citation>
    <scope>NUCLEOTIDE SEQUENCE [LARGE SCALE GENOMIC DNA]</scope>
    <source>
        <strain evidence="2 3">NBRC 14495</strain>
    </source>
</reference>
<dbReference type="RefSeq" id="WP_203831775.1">
    <property type="nucleotide sequence ID" value="NZ_BONH01000007.1"/>
</dbReference>
<dbReference type="InterPro" id="IPR036396">
    <property type="entry name" value="Cyt_P450_sf"/>
</dbReference>
<dbReference type="GO" id="GO:0004497">
    <property type="term" value="F:monooxygenase activity"/>
    <property type="evidence" value="ECO:0007669"/>
    <property type="project" value="InterPro"/>
</dbReference>
<evidence type="ECO:0008006" key="4">
    <source>
        <dbReference type="Google" id="ProtNLM"/>
    </source>
</evidence>
<keyword evidence="3" id="KW-1185">Reference proteome</keyword>